<proteinExistence type="predicted"/>
<keyword evidence="1" id="KW-0732">Signal</keyword>
<evidence type="ECO:0008006" key="4">
    <source>
        <dbReference type="Google" id="ProtNLM"/>
    </source>
</evidence>
<sequence>MKLSLLSLFLASLATTVSANSDGFLIPSELPSGVYTARHTPSGDQFSLLSALPASRITKRQGASELPPGYVSICQDTSLDDYYTIGMNQAMIAARDSWNGAGKWADNNESVFVVGGTVVMYMCCYDSNSRCPAWYNELFAALVAMNVKGCDVGKAAYVTVPAWKKHYGRTRKGGRICAKGIQT</sequence>
<feature type="signal peptide" evidence="1">
    <location>
        <begin position="1"/>
        <end position="19"/>
    </location>
</feature>
<dbReference type="Proteomes" id="UP000275078">
    <property type="component" value="Unassembled WGS sequence"/>
</dbReference>
<keyword evidence="3" id="KW-1185">Reference proteome</keyword>
<feature type="chain" id="PRO_5018142064" description="Ecp2 effector protein domain-containing protein" evidence="1">
    <location>
        <begin position="20"/>
        <end position="183"/>
    </location>
</feature>
<accession>A0A3N4HPN6</accession>
<gene>
    <name evidence="2" type="ORF">BJ508DRAFT_333519</name>
</gene>
<evidence type="ECO:0000313" key="2">
    <source>
        <dbReference type="EMBL" id="RPA74001.1"/>
    </source>
</evidence>
<evidence type="ECO:0000256" key="1">
    <source>
        <dbReference type="SAM" id="SignalP"/>
    </source>
</evidence>
<name>A0A3N4HPN6_ASCIM</name>
<dbReference type="EMBL" id="ML119804">
    <property type="protein sequence ID" value="RPA74001.1"/>
    <property type="molecule type" value="Genomic_DNA"/>
</dbReference>
<dbReference type="AlphaFoldDB" id="A0A3N4HPN6"/>
<evidence type="ECO:0000313" key="3">
    <source>
        <dbReference type="Proteomes" id="UP000275078"/>
    </source>
</evidence>
<reference evidence="2 3" key="1">
    <citation type="journal article" date="2018" name="Nat. Ecol. Evol.">
        <title>Pezizomycetes genomes reveal the molecular basis of ectomycorrhizal truffle lifestyle.</title>
        <authorList>
            <person name="Murat C."/>
            <person name="Payen T."/>
            <person name="Noel B."/>
            <person name="Kuo A."/>
            <person name="Morin E."/>
            <person name="Chen J."/>
            <person name="Kohler A."/>
            <person name="Krizsan K."/>
            <person name="Balestrini R."/>
            <person name="Da Silva C."/>
            <person name="Montanini B."/>
            <person name="Hainaut M."/>
            <person name="Levati E."/>
            <person name="Barry K.W."/>
            <person name="Belfiori B."/>
            <person name="Cichocki N."/>
            <person name="Clum A."/>
            <person name="Dockter R.B."/>
            <person name="Fauchery L."/>
            <person name="Guy J."/>
            <person name="Iotti M."/>
            <person name="Le Tacon F."/>
            <person name="Lindquist E.A."/>
            <person name="Lipzen A."/>
            <person name="Malagnac F."/>
            <person name="Mello A."/>
            <person name="Molinier V."/>
            <person name="Miyauchi S."/>
            <person name="Poulain J."/>
            <person name="Riccioni C."/>
            <person name="Rubini A."/>
            <person name="Sitrit Y."/>
            <person name="Splivallo R."/>
            <person name="Traeger S."/>
            <person name="Wang M."/>
            <person name="Zifcakova L."/>
            <person name="Wipf D."/>
            <person name="Zambonelli A."/>
            <person name="Paolocci F."/>
            <person name="Nowrousian M."/>
            <person name="Ottonello S."/>
            <person name="Baldrian P."/>
            <person name="Spatafora J.W."/>
            <person name="Henrissat B."/>
            <person name="Nagy L.G."/>
            <person name="Aury J.M."/>
            <person name="Wincker P."/>
            <person name="Grigoriev I.V."/>
            <person name="Bonfante P."/>
            <person name="Martin F.M."/>
        </authorList>
    </citation>
    <scope>NUCLEOTIDE SEQUENCE [LARGE SCALE GENOMIC DNA]</scope>
    <source>
        <strain evidence="2 3">RN42</strain>
    </source>
</reference>
<organism evidence="2 3">
    <name type="scientific">Ascobolus immersus RN42</name>
    <dbReference type="NCBI Taxonomy" id="1160509"/>
    <lineage>
        <taxon>Eukaryota</taxon>
        <taxon>Fungi</taxon>
        <taxon>Dikarya</taxon>
        <taxon>Ascomycota</taxon>
        <taxon>Pezizomycotina</taxon>
        <taxon>Pezizomycetes</taxon>
        <taxon>Pezizales</taxon>
        <taxon>Ascobolaceae</taxon>
        <taxon>Ascobolus</taxon>
    </lineage>
</organism>
<protein>
    <recommendedName>
        <fullName evidence="4">Ecp2 effector protein domain-containing protein</fullName>
    </recommendedName>
</protein>